<comment type="caution">
    <text evidence="1">The sequence shown here is derived from an EMBL/GenBank/DDBJ whole genome shotgun (WGS) entry which is preliminary data.</text>
</comment>
<proteinExistence type="predicted"/>
<dbReference type="AlphaFoldDB" id="X1CX96"/>
<accession>X1CX96</accession>
<name>X1CX96_9ZZZZ</name>
<reference evidence="1" key="1">
    <citation type="journal article" date="2014" name="Front. Microbiol.">
        <title>High frequency of phylogenetically diverse reductive dehalogenase-homologous genes in deep subseafloor sedimentary metagenomes.</title>
        <authorList>
            <person name="Kawai M."/>
            <person name="Futagami T."/>
            <person name="Toyoda A."/>
            <person name="Takaki Y."/>
            <person name="Nishi S."/>
            <person name="Hori S."/>
            <person name="Arai W."/>
            <person name="Tsubouchi T."/>
            <person name="Morono Y."/>
            <person name="Uchiyama I."/>
            <person name="Ito T."/>
            <person name="Fujiyama A."/>
            <person name="Inagaki F."/>
            <person name="Takami H."/>
        </authorList>
    </citation>
    <scope>NUCLEOTIDE SEQUENCE</scope>
    <source>
        <strain evidence="1">Expedition CK06-06</strain>
    </source>
</reference>
<protein>
    <submittedName>
        <fullName evidence="1">Uncharacterized protein</fullName>
    </submittedName>
</protein>
<organism evidence="1">
    <name type="scientific">marine sediment metagenome</name>
    <dbReference type="NCBI Taxonomy" id="412755"/>
    <lineage>
        <taxon>unclassified sequences</taxon>
        <taxon>metagenomes</taxon>
        <taxon>ecological metagenomes</taxon>
    </lineage>
</organism>
<feature type="non-terminal residue" evidence="1">
    <location>
        <position position="69"/>
    </location>
</feature>
<evidence type="ECO:0000313" key="1">
    <source>
        <dbReference type="EMBL" id="GAH12447.1"/>
    </source>
</evidence>
<sequence>MVAQTRPYLINVKYQCDEEILQSEIWYFSPIAEDLAVEDLNEISAGVITRWSNEMEELMPDGMIVHSVT</sequence>
<dbReference type="EMBL" id="BART01032578">
    <property type="protein sequence ID" value="GAH12447.1"/>
    <property type="molecule type" value="Genomic_DNA"/>
</dbReference>
<gene>
    <name evidence="1" type="ORF">S01H4_56254</name>
</gene>